<keyword evidence="2" id="KW-1185">Reference proteome</keyword>
<dbReference type="OrthoDB" id="2453073at2"/>
<dbReference type="AlphaFoldDB" id="A0A285U5R6"/>
<dbReference type="Proteomes" id="UP000219252">
    <property type="component" value="Unassembled WGS sequence"/>
</dbReference>
<sequence length="193" mass="22887">MTNNVTVQYNGLVLLTGYLQRLFVAETIYRRTNEPYDEKRFNEIKTLMDEVYTIVPSFEQTGTFTMGQKVQLQLIVQKTENLMSTYFKQMPLSFNQKLAIVGSSLYAEQHVNEGIIRLGEVFNVEINEDFKKRRKYYEQRTKLIDYIVFVLHHNEQPEENATKQIDPWFHDVMKNKSGIEEDFKQINELIELN</sequence>
<protein>
    <submittedName>
        <fullName evidence="1">Uncharacterized protein</fullName>
    </submittedName>
</protein>
<accession>A0A285U5R6</accession>
<proteinExistence type="predicted"/>
<organism evidence="1 2">
    <name type="scientific">Ureibacillus acetophenoni</name>
    <dbReference type="NCBI Taxonomy" id="614649"/>
    <lineage>
        <taxon>Bacteria</taxon>
        <taxon>Bacillati</taxon>
        <taxon>Bacillota</taxon>
        <taxon>Bacilli</taxon>
        <taxon>Bacillales</taxon>
        <taxon>Caryophanaceae</taxon>
        <taxon>Ureibacillus</taxon>
    </lineage>
</organism>
<evidence type="ECO:0000313" key="2">
    <source>
        <dbReference type="Proteomes" id="UP000219252"/>
    </source>
</evidence>
<name>A0A285U5R6_9BACL</name>
<dbReference type="EMBL" id="OBQC01000003">
    <property type="protein sequence ID" value="SOC37284.1"/>
    <property type="molecule type" value="Genomic_DNA"/>
</dbReference>
<dbReference type="RefSeq" id="WP_097148768.1">
    <property type="nucleotide sequence ID" value="NZ_OBQC01000003.1"/>
</dbReference>
<reference evidence="2" key="1">
    <citation type="submission" date="2017-08" db="EMBL/GenBank/DDBJ databases">
        <authorList>
            <person name="Varghese N."/>
            <person name="Submissions S."/>
        </authorList>
    </citation>
    <scope>NUCLEOTIDE SEQUENCE [LARGE SCALE GENOMIC DNA]</scope>
    <source>
        <strain evidence="2">JC23</strain>
    </source>
</reference>
<evidence type="ECO:0000313" key="1">
    <source>
        <dbReference type="EMBL" id="SOC37284.1"/>
    </source>
</evidence>
<gene>
    <name evidence="1" type="ORF">SAMN05877842_103123</name>
</gene>